<accession>A0A9D4SYW8</accession>
<reference evidence="3" key="2">
    <citation type="submission" date="2021-09" db="EMBL/GenBank/DDBJ databases">
        <authorList>
            <person name="Jia N."/>
            <person name="Wang J."/>
            <person name="Shi W."/>
            <person name="Du L."/>
            <person name="Sun Y."/>
            <person name="Zhan W."/>
            <person name="Jiang J."/>
            <person name="Wang Q."/>
            <person name="Zhang B."/>
            <person name="Ji P."/>
            <person name="Sakyi L.B."/>
            <person name="Cui X."/>
            <person name="Yuan T."/>
            <person name="Jiang B."/>
            <person name="Yang W."/>
            <person name="Lam T.T.-Y."/>
            <person name="Chang Q."/>
            <person name="Ding S."/>
            <person name="Wang X."/>
            <person name="Zhu J."/>
            <person name="Ruan X."/>
            <person name="Zhao L."/>
            <person name="Wei J."/>
            <person name="Que T."/>
            <person name="Du C."/>
            <person name="Cheng J."/>
            <person name="Dai P."/>
            <person name="Han X."/>
            <person name="Huang E."/>
            <person name="Gao Y."/>
            <person name="Liu J."/>
            <person name="Shao H."/>
            <person name="Ye R."/>
            <person name="Li L."/>
            <person name="Wei W."/>
            <person name="Wang X."/>
            <person name="Wang C."/>
            <person name="Huo Q."/>
            <person name="Li W."/>
            <person name="Guo W."/>
            <person name="Chen H."/>
            <person name="Chen S."/>
            <person name="Zhou L."/>
            <person name="Zhou L."/>
            <person name="Ni X."/>
            <person name="Tian J."/>
            <person name="Zhou Y."/>
            <person name="Sheng Y."/>
            <person name="Liu T."/>
            <person name="Pan Y."/>
            <person name="Xia L."/>
            <person name="Li J."/>
            <person name="Zhao F."/>
            <person name="Cao W."/>
        </authorList>
    </citation>
    <scope>NUCLEOTIDE SEQUENCE</scope>
    <source>
        <strain evidence="3">Rsan-2018</strain>
        <tissue evidence="3">Larvae</tissue>
    </source>
</reference>
<keyword evidence="4" id="KW-1185">Reference proteome</keyword>
<dbReference type="EMBL" id="JABSTV010001250">
    <property type="protein sequence ID" value="KAH7957425.1"/>
    <property type="molecule type" value="Genomic_DNA"/>
</dbReference>
<feature type="region of interest" description="Disordered" evidence="2">
    <location>
        <begin position="101"/>
        <end position="152"/>
    </location>
</feature>
<dbReference type="AlphaFoldDB" id="A0A9D4SYW8"/>
<evidence type="ECO:0000313" key="3">
    <source>
        <dbReference type="EMBL" id="KAH7957425.1"/>
    </source>
</evidence>
<keyword evidence="1" id="KW-0175">Coiled coil</keyword>
<evidence type="ECO:0000256" key="1">
    <source>
        <dbReference type="SAM" id="Coils"/>
    </source>
</evidence>
<proteinExistence type="predicted"/>
<feature type="compositionally biased region" description="Polar residues" evidence="2">
    <location>
        <begin position="128"/>
        <end position="152"/>
    </location>
</feature>
<feature type="region of interest" description="Disordered" evidence="2">
    <location>
        <begin position="259"/>
        <end position="308"/>
    </location>
</feature>
<feature type="compositionally biased region" description="Basic and acidic residues" evidence="2">
    <location>
        <begin position="114"/>
        <end position="123"/>
    </location>
</feature>
<gene>
    <name evidence="3" type="ORF">HPB52_018873</name>
</gene>
<dbReference type="InterPro" id="IPR013083">
    <property type="entry name" value="Znf_RING/FYVE/PHD"/>
</dbReference>
<evidence type="ECO:0000256" key="2">
    <source>
        <dbReference type="SAM" id="MobiDB-lite"/>
    </source>
</evidence>
<sequence>MAKRSKRKEREEPMVQCDRCRRWVYLDETDFACTDAADVAPFTCNLCNVVESLETRLRASEQEVETLGRAVRAMKDQLEAYHAKPDPSGNPIAKPTLQEHQDAMLSCSSQAAEETTREVRQPEAEEGNGQSLQKPQERSSAPKTNIHSSENARLSECIADRALDAANGGKEQASEACSPEKTGKKGHKTEAESNGAEADGRPHTNTQKTKKQERKKAVPGSAPEVLIIGEKRLAQDGIHYLSSTTRQVATQLAQVIPPFLGLQRPRRSRDNPNRTPRRKSDPNVSSSAPETLAAPPPPQPPGMAAVTQNTPHREFRDNIQDLSHPMYLMNTAHLPTQNTQPCPPRASPAPQTWIPHGGTTHPAMVPWRPPSPGAHPDLFHMVGDIVRQQVAIQWPQLVKQHATLPNLPQ</sequence>
<dbReference type="Proteomes" id="UP000821837">
    <property type="component" value="Unassembled WGS sequence"/>
</dbReference>
<feature type="region of interest" description="Disordered" evidence="2">
    <location>
        <begin position="166"/>
        <end position="223"/>
    </location>
</feature>
<comment type="caution">
    <text evidence="3">The sequence shown here is derived from an EMBL/GenBank/DDBJ whole genome shotgun (WGS) entry which is preliminary data.</text>
</comment>
<reference evidence="3" key="1">
    <citation type="journal article" date="2020" name="Cell">
        <title>Large-Scale Comparative Analyses of Tick Genomes Elucidate Their Genetic Diversity and Vector Capacities.</title>
        <authorList>
            <consortium name="Tick Genome and Microbiome Consortium (TIGMIC)"/>
            <person name="Jia N."/>
            <person name="Wang J."/>
            <person name="Shi W."/>
            <person name="Du L."/>
            <person name="Sun Y."/>
            <person name="Zhan W."/>
            <person name="Jiang J.F."/>
            <person name="Wang Q."/>
            <person name="Zhang B."/>
            <person name="Ji P."/>
            <person name="Bell-Sakyi L."/>
            <person name="Cui X.M."/>
            <person name="Yuan T.T."/>
            <person name="Jiang B.G."/>
            <person name="Yang W.F."/>
            <person name="Lam T.T."/>
            <person name="Chang Q.C."/>
            <person name="Ding S.J."/>
            <person name="Wang X.J."/>
            <person name="Zhu J.G."/>
            <person name="Ruan X.D."/>
            <person name="Zhao L."/>
            <person name="Wei J.T."/>
            <person name="Ye R.Z."/>
            <person name="Que T.C."/>
            <person name="Du C.H."/>
            <person name="Zhou Y.H."/>
            <person name="Cheng J.X."/>
            <person name="Dai P.F."/>
            <person name="Guo W.B."/>
            <person name="Han X.H."/>
            <person name="Huang E.J."/>
            <person name="Li L.F."/>
            <person name="Wei W."/>
            <person name="Gao Y.C."/>
            <person name="Liu J.Z."/>
            <person name="Shao H.Z."/>
            <person name="Wang X."/>
            <person name="Wang C.C."/>
            <person name="Yang T.C."/>
            <person name="Huo Q.B."/>
            <person name="Li W."/>
            <person name="Chen H.Y."/>
            <person name="Chen S.E."/>
            <person name="Zhou L.G."/>
            <person name="Ni X.B."/>
            <person name="Tian J.H."/>
            <person name="Sheng Y."/>
            <person name="Liu T."/>
            <person name="Pan Y.S."/>
            <person name="Xia L.Y."/>
            <person name="Li J."/>
            <person name="Zhao F."/>
            <person name="Cao W.C."/>
        </authorList>
    </citation>
    <scope>NUCLEOTIDE SEQUENCE</scope>
    <source>
        <strain evidence="3">Rsan-2018</strain>
    </source>
</reference>
<dbReference type="Gene3D" id="3.30.40.10">
    <property type="entry name" value="Zinc/RING finger domain, C3HC4 (zinc finger)"/>
    <property type="match status" value="1"/>
</dbReference>
<protein>
    <submittedName>
        <fullName evidence="3">Uncharacterized protein</fullName>
    </submittedName>
</protein>
<dbReference type="InterPro" id="IPR011011">
    <property type="entry name" value="Znf_FYVE_PHD"/>
</dbReference>
<name>A0A9D4SYW8_RHISA</name>
<feature type="coiled-coil region" evidence="1">
    <location>
        <begin position="50"/>
        <end position="77"/>
    </location>
</feature>
<evidence type="ECO:0000313" key="4">
    <source>
        <dbReference type="Proteomes" id="UP000821837"/>
    </source>
</evidence>
<dbReference type="SUPFAM" id="SSF57903">
    <property type="entry name" value="FYVE/PHD zinc finger"/>
    <property type="match status" value="1"/>
</dbReference>
<organism evidence="3 4">
    <name type="scientific">Rhipicephalus sanguineus</name>
    <name type="common">Brown dog tick</name>
    <name type="synonym">Ixodes sanguineus</name>
    <dbReference type="NCBI Taxonomy" id="34632"/>
    <lineage>
        <taxon>Eukaryota</taxon>
        <taxon>Metazoa</taxon>
        <taxon>Ecdysozoa</taxon>
        <taxon>Arthropoda</taxon>
        <taxon>Chelicerata</taxon>
        <taxon>Arachnida</taxon>
        <taxon>Acari</taxon>
        <taxon>Parasitiformes</taxon>
        <taxon>Ixodida</taxon>
        <taxon>Ixodoidea</taxon>
        <taxon>Ixodidae</taxon>
        <taxon>Rhipicephalinae</taxon>
        <taxon>Rhipicephalus</taxon>
        <taxon>Rhipicephalus</taxon>
    </lineage>
</organism>